<comment type="caution">
    <text evidence="1">The sequence shown here is derived from an EMBL/GenBank/DDBJ whole genome shotgun (WGS) entry which is preliminary data.</text>
</comment>
<protein>
    <submittedName>
        <fullName evidence="1">Uncharacterized protein</fullName>
    </submittedName>
</protein>
<reference evidence="1" key="1">
    <citation type="journal article" date="2020" name="Cell">
        <title>Large-Scale Comparative Analyses of Tick Genomes Elucidate Their Genetic Diversity and Vector Capacities.</title>
        <authorList>
            <consortium name="Tick Genome and Microbiome Consortium (TIGMIC)"/>
            <person name="Jia N."/>
            <person name="Wang J."/>
            <person name="Shi W."/>
            <person name="Du L."/>
            <person name="Sun Y."/>
            <person name="Zhan W."/>
            <person name="Jiang J.F."/>
            <person name="Wang Q."/>
            <person name="Zhang B."/>
            <person name="Ji P."/>
            <person name="Bell-Sakyi L."/>
            <person name="Cui X.M."/>
            <person name="Yuan T.T."/>
            <person name="Jiang B.G."/>
            <person name="Yang W.F."/>
            <person name="Lam T.T."/>
            <person name="Chang Q.C."/>
            <person name="Ding S.J."/>
            <person name="Wang X.J."/>
            <person name="Zhu J.G."/>
            <person name="Ruan X.D."/>
            <person name="Zhao L."/>
            <person name="Wei J.T."/>
            <person name="Ye R.Z."/>
            <person name="Que T.C."/>
            <person name="Du C.H."/>
            <person name="Zhou Y.H."/>
            <person name="Cheng J.X."/>
            <person name="Dai P.F."/>
            <person name="Guo W.B."/>
            <person name="Han X.H."/>
            <person name="Huang E.J."/>
            <person name="Li L.F."/>
            <person name="Wei W."/>
            <person name="Gao Y.C."/>
            <person name="Liu J.Z."/>
            <person name="Shao H.Z."/>
            <person name="Wang X."/>
            <person name="Wang C.C."/>
            <person name="Yang T.C."/>
            <person name="Huo Q.B."/>
            <person name="Li W."/>
            <person name="Chen H.Y."/>
            <person name="Chen S.E."/>
            <person name="Zhou L.G."/>
            <person name="Ni X.B."/>
            <person name="Tian J.H."/>
            <person name="Sheng Y."/>
            <person name="Liu T."/>
            <person name="Pan Y.S."/>
            <person name="Xia L.Y."/>
            <person name="Li J."/>
            <person name="Zhao F."/>
            <person name="Cao W.C."/>
        </authorList>
    </citation>
    <scope>NUCLEOTIDE SEQUENCE</scope>
    <source>
        <strain evidence="1">Rmic-2018</strain>
    </source>
</reference>
<accession>A0A9J6DZ81</accession>
<gene>
    <name evidence="1" type="ORF">HPB51_001456</name>
</gene>
<dbReference type="Proteomes" id="UP000821866">
    <property type="component" value="Chromosome 4"/>
</dbReference>
<dbReference type="AlphaFoldDB" id="A0A9J6DZ81"/>
<reference evidence="1" key="2">
    <citation type="submission" date="2021-09" db="EMBL/GenBank/DDBJ databases">
        <authorList>
            <person name="Jia N."/>
            <person name="Wang J."/>
            <person name="Shi W."/>
            <person name="Du L."/>
            <person name="Sun Y."/>
            <person name="Zhan W."/>
            <person name="Jiang J."/>
            <person name="Wang Q."/>
            <person name="Zhang B."/>
            <person name="Ji P."/>
            <person name="Sakyi L.B."/>
            <person name="Cui X."/>
            <person name="Yuan T."/>
            <person name="Jiang B."/>
            <person name="Yang W."/>
            <person name="Lam T.T.-Y."/>
            <person name="Chang Q."/>
            <person name="Ding S."/>
            <person name="Wang X."/>
            <person name="Zhu J."/>
            <person name="Ruan X."/>
            <person name="Zhao L."/>
            <person name="Wei J."/>
            <person name="Que T."/>
            <person name="Du C."/>
            <person name="Cheng J."/>
            <person name="Dai P."/>
            <person name="Han X."/>
            <person name="Huang E."/>
            <person name="Gao Y."/>
            <person name="Liu J."/>
            <person name="Shao H."/>
            <person name="Ye R."/>
            <person name="Li L."/>
            <person name="Wei W."/>
            <person name="Wang X."/>
            <person name="Wang C."/>
            <person name="Huo Q."/>
            <person name="Li W."/>
            <person name="Guo W."/>
            <person name="Chen H."/>
            <person name="Chen S."/>
            <person name="Zhou L."/>
            <person name="Zhou L."/>
            <person name="Ni X."/>
            <person name="Tian J."/>
            <person name="Zhou Y."/>
            <person name="Sheng Y."/>
            <person name="Liu T."/>
            <person name="Pan Y."/>
            <person name="Xia L."/>
            <person name="Li J."/>
            <person name="Zhao F."/>
            <person name="Cao W."/>
        </authorList>
    </citation>
    <scope>NUCLEOTIDE SEQUENCE</scope>
    <source>
        <strain evidence="1">Rmic-2018</strain>
        <tissue evidence="1">Larvae</tissue>
    </source>
</reference>
<organism evidence="1 2">
    <name type="scientific">Rhipicephalus microplus</name>
    <name type="common">Cattle tick</name>
    <name type="synonym">Boophilus microplus</name>
    <dbReference type="NCBI Taxonomy" id="6941"/>
    <lineage>
        <taxon>Eukaryota</taxon>
        <taxon>Metazoa</taxon>
        <taxon>Ecdysozoa</taxon>
        <taxon>Arthropoda</taxon>
        <taxon>Chelicerata</taxon>
        <taxon>Arachnida</taxon>
        <taxon>Acari</taxon>
        <taxon>Parasitiformes</taxon>
        <taxon>Ixodida</taxon>
        <taxon>Ixodoidea</taxon>
        <taxon>Ixodidae</taxon>
        <taxon>Rhipicephalinae</taxon>
        <taxon>Rhipicephalus</taxon>
        <taxon>Boophilus</taxon>
    </lineage>
</organism>
<evidence type="ECO:0000313" key="1">
    <source>
        <dbReference type="EMBL" id="KAH8027024.1"/>
    </source>
</evidence>
<keyword evidence="2" id="KW-1185">Reference proteome</keyword>
<dbReference type="EMBL" id="JABSTU010000006">
    <property type="protein sequence ID" value="KAH8027024.1"/>
    <property type="molecule type" value="Genomic_DNA"/>
</dbReference>
<name>A0A9J6DZ81_RHIMP</name>
<evidence type="ECO:0000313" key="2">
    <source>
        <dbReference type="Proteomes" id="UP000821866"/>
    </source>
</evidence>
<sequence>MVVIETVADIWKSTEAIVVLHAGLSDIQNNDASQNLTEKRKSQITSWTARAKGHFFVFCGVPEVGPKDDAMRTKYLFDNKEEHVRQVSVGAANVFRWRSLWGCNRFVLVRKLLKAGKFRCSNGRLKATMLVDTVDGRARSAQTGMLRRQVDLRTRTVPPHDPRAAEASRPAMA</sequence>
<proteinExistence type="predicted"/>